<protein>
    <submittedName>
        <fullName evidence="2">Uncharacterized protein</fullName>
    </submittedName>
</protein>
<gene>
    <name evidence="2" type="ORF">KY465_11900</name>
</gene>
<proteinExistence type="predicted"/>
<keyword evidence="1" id="KW-1133">Transmembrane helix</keyword>
<evidence type="ECO:0000256" key="1">
    <source>
        <dbReference type="SAM" id="Phobius"/>
    </source>
</evidence>
<name>A0ABS6WQE3_9HYPH</name>
<evidence type="ECO:0000313" key="3">
    <source>
        <dbReference type="Proteomes" id="UP001430804"/>
    </source>
</evidence>
<comment type="caution">
    <text evidence="2">The sequence shown here is derived from an EMBL/GenBank/DDBJ whole genome shotgun (WGS) entry which is preliminary data.</text>
</comment>
<organism evidence="2 3">
    <name type="scientific">Pseudohoeflea coraliihabitans</name>
    <dbReference type="NCBI Taxonomy" id="2860393"/>
    <lineage>
        <taxon>Bacteria</taxon>
        <taxon>Pseudomonadati</taxon>
        <taxon>Pseudomonadota</taxon>
        <taxon>Alphaproteobacteria</taxon>
        <taxon>Hyphomicrobiales</taxon>
        <taxon>Rhizobiaceae</taxon>
        <taxon>Pseudohoeflea</taxon>
    </lineage>
</organism>
<dbReference type="Proteomes" id="UP001430804">
    <property type="component" value="Unassembled WGS sequence"/>
</dbReference>
<keyword evidence="3" id="KW-1185">Reference proteome</keyword>
<evidence type="ECO:0000313" key="2">
    <source>
        <dbReference type="EMBL" id="MBW3097985.1"/>
    </source>
</evidence>
<reference evidence="2" key="1">
    <citation type="submission" date="2021-07" db="EMBL/GenBank/DDBJ databases">
        <title>Pseudohoeflea marina sp. nov. a polyhydroxyalcanoate-producing bacterium.</title>
        <authorList>
            <person name="Zheng W."/>
            <person name="Yu S."/>
            <person name="Huang Y."/>
        </authorList>
    </citation>
    <scope>NUCLEOTIDE SEQUENCE</scope>
    <source>
        <strain evidence="2">DP4N28-3</strain>
    </source>
</reference>
<accession>A0ABS6WQE3</accession>
<keyword evidence="1" id="KW-0812">Transmembrane</keyword>
<keyword evidence="1" id="KW-0472">Membrane</keyword>
<sequence>MPAKKPNAHPISAAKEIKMNISSFSILPYSLALVMLVIDPGPTRAASDGQSVQDWADITVLEADTFYPPTSISGFDEVWGRVTVAASSFIGSETLALCWRPTDTGDSYTISTASYGYRLEDSETFADKNLYWFLMTPEDSDDIGPSGVEFYVTESDNGTDPTCSDTTDPSNYLEPNDAWLADNADFDIFNAPETATLTLPDDEAELFGVVISKDPLTKDAYSDAFCIDYRNTSSPRLSYTWQEGTVEGEECFQETAESRSGYYVYQWETNNPILRDQPGLDEGAGYAYYFTLSDGTTLDNGGYYYTGVAPGTTPLDAHNSGPRRRGR</sequence>
<dbReference type="RefSeq" id="WP_219201932.1">
    <property type="nucleotide sequence ID" value="NZ_JAHWQX010000003.1"/>
</dbReference>
<dbReference type="EMBL" id="JAHWQX010000003">
    <property type="protein sequence ID" value="MBW3097985.1"/>
    <property type="molecule type" value="Genomic_DNA"/>
</dbReference>
<feature type="transmembrane region" description="Helical" evidence="1">
    <location>
        <begin position="21"/>
        <end position="38"/>
    </location>
</feature>